<evidence type="ECO:0000313" key="3">
    <source>
        <dbReference type="Proteomes" id="UP000701853"/>
    </source>
</evidence>
<gene>
    <name evidence="2" type="ORF">CXB51_007420</name>
</gene>
<dbReference type="AlphaFoldDB" id="A0A8J6D6U0"/>
<dbReference type="PANTHER" id="PTHR35317:SF31">
    <property type="entry name" value="DUF4219 DOMAIN-CONTAINING PROTEIN"/>
    <property type="match status" value="1"/>
</dbReference>
<organism evidence="2 3">
    <name type="scientific">Gossypium anomalum</name>
    <dbReference type="NCBI Taxonomy" id="47600"/>
    <lineage>
        <taxon>Eukaryota</taxon>
        <taxon>Viridiplantae</taxon>
        <taxon>Streptophyta</taxon>
        <taxon>Embryophyta</taxon>
        <taxon>Tracheophyta</taxon>
        <taxon>Spermatophyta</taxon>
        <taxon>Magnoliopsida</taxon>
        <taxon>eudicotyledons</taxon>
        <taxon>Gunneridae</taxon>
        <taxon>Pentapetalae</taxon>
        <taxon>rosids</taxon>
        <taxon>malvids</taxon>
        <taxon>Malvales</taxon>
        <taxon>Malvaceae</taxon>
        <taxon>Malvoideae</taxon>
        <taxon>Gossypium</taxon>
    </lineage>
</organism>
<proteinExistence type="predicted"/>
<protein>
    <submittedName>
        <fullName evidence="2">Uncharacterized protein</fullName>
    </submittedName>
</protein>
<dbReference type="OrthoDB" id="1710004at2759"/>
<reference evidence="2 3" key="1">
    <citation type="journal article" date="2021" name="bioRxiv">
        <title>The Gossypium anomalum genome as a resource for cotton improvement and evolutionary analysis of hybrid incompatibility.</title>
        <authorList>
            <person name="Grover C.E."/>
            <person name="Yuan D."/>
            <person name="Arick M.A."/>
            <person name="Miller E.R."/>
            <person name="Hu G."/>
            <person name="Peterson D.G."/>
            <person name="Wendel J.F."/>
            <person name="Udall J.A."/>
        </authorList>
    </citation>
    <scope>NUCLEOTIDE SEQUENCE [LARGE SCALE GENOMIC DNA]</scope>
    <source>
        <strain evidence="2">JFW-Udall</strain>
        <tissue evidence="2">Leaf</tissue>
    </source>
</reference>
<sequence length="86" mass="9862">MLQQMEELHNTSTFIENDIEPPPLRANPTIAQMSQHAEKSINKHKALACLQNGVTDVIFTRFMACSTPKEAWERLKEEFMGSDKTR</sequence>
<comment type="caution">
    <text evidence="2">The sequence shown here is derived from an EMBL/GenBank/DDBJ whole genome shotgun (WGS) entry which is preliminary data.</text>
</comment>
<dbReference type="Proteomes" id="UP000701853">
    <property type="component" value="Chromosome 3"/>
</dbReference>
<keyword evidence="3" id="KW-1185">Reference proteome</keyword>
<name>A0A8J6D6U0_9ROSI</name>
<feature type="region of interest" description="Disordered" evidence="1">
    <location>
        <begin position="1"/>
        <end position="27"/>
    </location>
</feature>
<dbReference type="PANTHER" id="PTHR35317">
    <property type="entry name" value="OS04G0629600 PROTEIN"/>
    <property type="match status" value="1"/>
</dbReference>
<dbReference type="EMBL" id="JAHUZN010000003">
    <property type="protein sequence ID" value="KAG8497844.1"/>
    <property type="molecule type" value="Genomic_DNA"/>
</dbReference>
<dbReference type="Pfam" id="PF14223">
    <property type="entry name" value="Retrotran_gag_2"/>
    <property type="match status" value="1"/>
</dbReference>
<evidence type="ECO:0000313" key="2">
    <source>
        <dbReference type="EMBL" id="KAG8497844.1"/>
    </source>
</evidence>
<evidence type="ECO:0000256" key="1">
    <source>
        <dbReference type="SAM" id="MobiDB-lite"/>
    </source>
</evidence>
<accession>A0A8J6D6U0</accession>